<dbReference type="SMART" id="SM00458">
    <property type="entry name" value="RICIN"/>
    <property type="match status" value="1"/>
</dbReference>
<proteinExistence type="predicted"/>
<organism evidence="3 4">
    <name type="scientific">Actinacidiphila oryziradicis</name>
    <dbReference type="NCBI Taxonomy" id="2571141"/>
    <lineage>
        <taxon>Bacteria</taxon>
        <taxon>Bacillati</taxon>
        <taxon>Actinomycetota</taxon>
        <taxon>Actinomycetes</taxon>
        <taxon>Kitasatosporales</taxon>
        <taxon>Streptomycetaceae</taxon>
        <taxon>Actinacidiphila</taxon>
    </lineage>
</organism>
<dbReference type="CDD" id="cd23451">
    <property type="entry name" value="beta-trefoil_Ricin_laminarinase"/>
    <property type="match status" value="1"/>
</dbReference>
<evidence type="ECO:0000259" key="2">
    <source>
        <dbReference type="SMART" id="SM00458"/>
    </source>
</evidence>
<dbReference type="AlphaFoldDB" id="A0A4U0S6P3"/>
<feature type="region of interest" description="Disordered" evidence="1">
    <location>
        <begin position="1"/>
        <end position="25"/>
    </location>
</feature>
<dbReference type="EMBL" id="SUMC01000049">
    <property type="protein sequence ID" value="TKA04682.1"/>
    <property type="molecule type" value="Genomic_DNA"/>
</dbReference>
<gene>
    <name evidence="3" type="ORF">FCI23_34990</name>
</gene>
<accession>A0A4U0S6P3</accession>
<evidence type="ECO:0000256" key="1">
    <source>
        <dbReference type="SAM" id="MobiDB-lite"/>
    </source>
</evidence>
<sequence>MPPGTSTRGARGPVRGDDAGSSTSNGSHIQLYTCNGTDAQNWTVIPDGTLQAFGKCMDVVQGGTANGTKVQLHVCNGTASQQWQANSAGELVNPRSGLCLDDPGGTSTDKTQLQIYHCVGGTAQTWTLPH</sequence>
<dbReference type="InterPro" id="IPR035992">
    <property type="entry name" value="Ricin_B-like_lectins"/>
</dbReference>
<feature type="domain" description="Ricin B lectin" evidence="2">
    <location>
        <begin position="8"/>
        <end position="129"/>
    </location>
</feature>
<dbReference type="InterPro" id="IPR000772">
    <property type="entry name" value="Ricin_B_lectin"/>
</dbReference>
<name>A0A4U0S6P3_9ACTN</name>
<evidence type="ECO:0000313" key="3">
    <source>
        <dbReference type="EMBL" id="TKA04682.1"/>
    </source>
</evidence>
<dbReference type="Proteomes" id="UP000305778">
    <property type="component" value="Unassembled WGS sequence"/>
</dbReference>
<dbReference type="Gene3D" id="2.80.10.50">
    <property type="match status" value="1"/>
</dbReference>
<evidence type="ECO:0000313" key="4">
    <source>
        <dbReference type="Proteomes" id="UP000305778"/>
    </source>
</evidence>
<dbReference type="PROSITE" id="PS50231">
    <property type="entry name" value="RICIN_B_LECTIN"/>
    <property type="match status" value="1"/>
</dbReference>
<dbReference type="Pfam" id="PF00652">
    <property type="entry name" value="Ricin_B_lectin"/>
    <property type="match status" value="1"/>
</dbReference>
<dbReference type="OrthoDB" id="3296611at2"/>
<reference evidence="3 4" key="1">
    <citation type="submission" date="2019-04" db="EMBL/GenBank/DDBJ databases">
        <title>Streptomyces oryziradicis sp. nov., a novel actinomycete isolated from rhizosphere soil of rice (Oryza sativa L.).</title>
        <authorList>
            <person name="Li C."/>
        </authorList>
    </citation>
    <scope>NUCLEOTIDE SEQUENCE [LARGE SCALE GENOMIC DNA]</scope>
    <source>
        <strain evidence="3 4">NEAU-C40</strain>
    </source>
</reference>
<keyword evidence="4" id="KW-1185">Reference proteome</keyword>
<protein>
    <recommendedName>
        <fullName evidence="2">Ricin B lectin domain-containing protein</fullName>
    </recommendedName>
</protein>
<dbReference type="SUPFAM" id="SSF50370">
    <property type="entry name" value="Ricin B-like lectins"/>
    <property type="match status" value="1"/>
</dbReference>
<comment type="caution">
    <text evidence="3">The sequence shown here is derived from an EMBL/GenBank/DDBJ whole genome shotgun (WGS) entry which is preliminary data.</text>
</comment>